<dbReference type="AlphaFoldDB" id="A0A0C3Q8X7"/>
<dbReference type="EMBL" id="KN823157">
    <property type="protein sequence ID" value="KIO20901.1"/>
    <property type="molecule type" value="Genomic_DNA"/>
</dbReference>
<dbReference type="OrthoDB" id="3244759at2759"/>
<gene>
    <name evidence="1" type="ORF">M407DRAFT_219639</name>
</gene>
<accession>A0A0C3Q8X7</accession>
<reference evidence="2" key="2">
    <citation type="submission" date="2015-01" db="EMBL/GenBank/DDBJ databases">
        <title>Evolutionary Origins and Diversification of the Mycorrhizal Mutualists.</title>
        <authorList>
            <consortium name="DOE Joint Genome Institute"/>
            <consortium name="Mycorrhizal Genomics Consortium"/>
            <person name="Kohler A."/>
            <person name="Kuo A."/>
            <person name="Nagy L.G."/>
            <person name="Floudas D."/>
            <person name="Copeland A."/>
            <person name="Barry K.W."/>
            <person name="Cichocki N."/>
            <person name="Veneault-Fourrey C."/>
            <person name="LaButti K."/>
            <person name="Lindquist E.A."/>
            <person name="Lipzen A."/>
            <person name="Lundell T."/>
            <person name="Morin E."/>
            <person name="Murat C."/>
            <person name="Riley R."/>
            <person name="Ohm R."/>
            <person name="Sun H."/>
            <person name="Tunlid A."/>
            <person name="Henrissat B."/>
            <person name="Grigoriev I.V."/>
            <person name="Hibbett D.S."/>
            <person name="Martin F."/>
        </authorList>
    </citation>
    <scope>NUCLEOTIDE SEQUENCE [LARGE SCALE GENOMIC DNA]</scope>
    <source>
        <strain evidence="2">MUT 4182</strain>
    </source>
</reference>
<sequence length="1192" mass="134083">MGPNDQTELGTGESVPIFLNCLAELSQLRELSIKCLGAKLTAEILVAASKLPHLRALELNNLSFIGTDCDHLQFSMMEALREFPDSSSNTDGYSFLQFLEGQPLVSFQEMRELRLPQPVAAVDVDRGIDFLRRCSGLQALAFESKRFSGTWGTHINELGPRLPWECLNQLRIIHGPAGLVSAIAPGRPIQKAMIRFQRQTDFSLLSALEALRQSTVPVEALAIWTYNWRETSLSEIVQLFPQLQSLAIGVLSVPAMWDGVAEAKYSFSQRSPHVPDWVTASRLPLFTEEGYSKYESRALAERGLFRLGLGQVPVAENRLPDLALEHPWFMHILFARNSIQAKTMVSAGGSFFRLPNVKGLRRRKENELVEVATAVQARLPQEILNEIIGEYHTSFPEQPLYPLLTSRSLYEATIPCLYRSIVFTIKQDRRDRWLSLLTSLRKHGSLVRSLDLTEPMGPNDRTELGTGDLMHHFLDRLAQLSQLRELSIKCLGAKLPVEILVTASYLPHLRALELNHLSLIGANCDSMQFSVMEGLRAVRLINVHEHDGSLKWSTFIPLTLNQSTQHFEYFKPLGSSDGADSYCFLQFLEGQPRFSFPEMRELRLPRPATAVDVDRGIDLLRRCPSLQALGFESKGFSGPWGTQINELGPKIPWSCLNQLRIINGPPGLVSAVAPGRPIQRAMIRYIRVLPTTFRSDTNEVQLWTMVSAGGSFFRLPNVKGLRRRKENELVEVATAVQARLPQEILNEIIGEYHTSFPEQPLYPLLTSRSLYEATIPCLYRSIVFTIKQDRRDRWLSLLTSLRKHGSLVRSLDLTEPMGPNDRTELGTGDLMHHFLDRLAQLSQLRELSIKCLGAKLPVEILVTASYLPHLRALELNHLSLIGANCDSMQFSVMEGLRAVRLINVHEHDGSLKWSTFIPLTLNQSTQHFEYFKPLGSSDGADSYCFLQFLEGQPRFSFPEMRELRLPRPATAVDVDRGIDLLRRCPSLQALGFESKGFSGPWGTQINELGPKIPWSCLNQLRIINGPPGLVSAAAPGRPIQRAMIRLDRQTDIPLLSTLAALRQSTAPIEGLAIWTSNWRETSLEEIVQLFPRLQSLAICVTIGDWKLEPLFALDRLEKLCLIRVDGHGGITPRRLTIERRAATGLFEAIPSLHTLWFNVLSDKWTREGTYNPSSSKTIGKRIRGLLGVSAWR</sequence>
<dbReference type="PANTHER" id="PTHR47186:SF15">
    <property type="entry name" value="NB-ARC DOMAIN-CONTAINING PROTEIN"/>
    <property type="match status" value="1"/>
</dbReference>
<keyword evidence="2" id="KW-1185">Reference proteome</keyword>
<evidence type="ECO:0000313" key="2">
    <source>
        <dbReference type="Proteomes" id="UP000054248"/>
    </source>
</evidence>
<name>A0A0C3Q8X7_9AGAM</name>
<reference evidence="1 2" key="1">
    <citation type="submission" date="2014-04" db="EMBL/GenBank/DDBJ databases">
        <authorList>
            <consortium name="DOE Joint Genome Institute"/>
            <person name="Kuo A."/>
            <person name="Girlanda M."/>
            <person name="Perotto S."/>
            <person name="Kohler A."/>
            <person name="Nagy L.G."/>
            <person name="Floudas D."/>
            <person name="Copeland A."/>
            <person name="Barry K.W."/>
            <person name="Cichocki N."/>
            <person name="Veneault-Fourrey C."/>
            <person name="LaButti K."/>
            <person name="Lindquist E.A."/>
            <person name="Lipzen A."/>
            <person name="Lundell T."/>
            <person name="Morin E."/>
            <person name="Murat C."/>
            <person name="Sun H."/>
            <person name="Tunlid A."/>
            <person name="Henrissat B."/>
            <person name="Grigoriev I.V."/>
            <person name="Hibbett D.S."/>
            <person name="Martin F."/>
            <person name="Nordberg H.P."/>
            <person name="Cantor M.N."/>
            <person name="Hua S.X."/>
        </authorList>
    </citation>
    <scope>NUCLEOTIDE SEQUENCE [LARGE SCALE GENOMIC DNA]</scope>
    <source>
        <strain evidence="1 2">MUT 4182</strain>
    </source>
</reference>
<dbReference type="SUPFAM" id="SSF52047">
    <property type="entry name" value="RNI-like"/>
    <property type="match status" value="2"/>
</dbReference>
<proteinExistence type="predicted"/>
<organism evidence="1 2">
    <name type="scientific">Tulasnella calospora MUT 4182</name>
    <dbReference type="NCBI Taxonomy" id="1051891"/>
    <lineage>
        <taxon>Eukaryota</taxon>
        <taxon>Fungi</taxon>
        <taxon>Dikarya</taxon>
        <taxon>Basidiomycota</taxon>
        <taxon>Agaricomycotina</taxon>
        <taxon>Agaricomycetes</taxon>
        <taxon>Cantharellales</taxon>
        <taxon>Tulasnellaceae</taxon>
        <taxon>Tulasnella</taxon>
    </lineage>
</organism>
<evidence type="ECO:0000313" key="1">
    <source>
        <dbReference type="EMBL" id="KIO20901.1"/>
    </source>
</evidence>
<dbReference type="Proteomes" id="UP000054248">
    <property type="component" value="Unassembled WGS sequence"/>
</dbReference>
<dbReference type="PANTHER" id="PTHR47186">
    <property type="entry name" value="LEUCINE-RICH REPEAT-CONTAINING PROTEIN 57"/>
    <property type="match status" value="1"/>
</dbReference>
<protein>
    <submittedName>
        <fullName evidence="1">Uncharacterized protein</fullName>
    </submittedName>
</protein>
<dbReference type="HOGENOM" id="CLU_271712_0_0_1"/>